<dbReference type="GO" id="GO:0140663">
    <property type="term" value="F:ATP-dependent FeS chaperone activity"/>
    <property type="evidence" value="ECO:0007669"/>
    <property type="project" value="InterPro"/>
</dbReference>
<evidence type="ECO:0000256" key="4">
    <source>
        <dbReference type="ARBA" id="ARBA00023004"/>
    </source>
</evidence>
<organism evidence="9 10">
    <name type="scientific">Actinomarinicola tropica</name>
    <dbReference type="NCBI Taxonomy" id="2789776"/>
    <lineage>
        <taxon>Bacteria</taxon>
        <taxon>Bacillati</taxon>
        <taxon>Actinomycetota</taxon>
        <taxon>Acidimicrobiia</taxon>
        <taxon>Acidimicrobiales</taxon>
        <taxon>Iamiaceae</taxon>
        <taxon>Actinomarinicola</taxon>
    </lineage>
</organism>
<feature type="domain" description="MIP18 family-like" evidence="8">
    <location>
        <begin position="5"/>
        <end position="75"/>
    </location>
</feature>
<dbReference type="SUPFAM" id="SSF52540">
    <property type="entry name" value="P-loop containing nucleoside triphosphate hydrolases"/>
    <property type="match status" value="1"/>
</dbReference>
<dbReference type="InterPro" id="IPR033756">
    <property type="entry name" value="YlxH/NBP35"/>
</dbReference>
<evidence type="ECO:0000256" key="2">
    <source>
        <dbReference type="ARBA" id="ARBA00022741"/>
    </source>
</evidence>
<name>A0A5Q2RFR2_9ACTN</name>
<comment type="function">
    <text evidence="6">Binds and transfers iron-sulfur (Fe-S) clusters to target apoproteins. Can hydrolyze ATP.</text>
</comment>
<dbReference type="GO" id="GO:0046872">
    <property type="term" value="F:metal ion binding"/>
    <property type="evidence" value="ECO:0007669"/>
    <property type="project" value="UniProtKB-KW"/>
</dbReference>
<keyword evidence="5 6" id="KW-0411">Iron-sulfur</keyword>
<keyword evidence="10" id="KW-1185">Reference proteome</keyword>
<evidence type="ECO:0000313" key="10">
    <source>
        <dbReference type="Proteomes" id="UP000334019"/>
    </source>
</evidence>
<dbReference type="Gene3D" id="3.30.300.130">
    <property type="entry name" value="Fe-S cluster assembly (FSCA)"/>
    <property type="match status" value="1"/>
</dbReference>
<dbReference type="Gene3D" id="3.40.50.300">
    <property type="entry name" value="P-loop containing nucleotide triphosphate hydrolases"/>
    <property type="match status" value="1"/>
</dbReference>
<dbReference type="AlphaFoldDB" id="A0A5Q2RFR2"/>
<dbReference type="FunFam" id="3.40.50.300:FF:001119">
    <property type="entry name" value="Iron-sulfur cluster carrier protein"/>
    <property type="match status" value="1"/>
</dbReference>
<evidence type="ECO:0000256" key="3">
    <source>
        <dbReference type="ARBA" id="ARBA00022840"/>
    </source>
</evidence>
<dbReference type="SUPFAM" id="SSF117916">
    <property type="entry name" value="Fe-S cluster assembly (FSCA) domain-like"/>
    <property type="match status" value="1"/>
</dbReference>
<evidence type="ECO:0000313" key="9">
    <source>
        <dbReference type="EMBL" id="QGG94543.1"/>
    </source>
</evidence>
<dbReference type="PANTHER" id="PTHR42961:SF2">
    <property type="entry name" value="IRON-SULFUR PROTEIN NUBPL"/>
    <property type="match status" value="1"/>
</dbReference>
<evidence type="ECO:0000256" key="5">
    <source>
        <dbReference type="ARBA" id="ARBA00023014"/>
    </source>
</evidence>
<dbReference type="InterPro" id="IPR034904">
    <property type="entry name" value="FSCA_dom_sf"/>
</dbReference>
<proteinExistence type="inferred from homology"/>
<comment type="similarity">
    <text evidence="6">Belongs to the Mrp/NBP35 ATP-binding proteins family.</text>
</comment>
<keyword evidence="6" id="KW-0378">Hydrolase</keyword>
<dbReference type="CDD" id="cd02037">
    <property type="entry name" value="Mrp_NBP35"/>
    <property type="match status" value="1"/>
</dbReference>
<dbReference type="Proteomes" id="UP000334019">
    <property type="component" value="Chromosome"/>
</dbReference>
<dbReference type="KEGG" id="atq:GH723_05160"/>
<reference evidence="9 10" key="1">
    <citation type="submission" date="2019-11" db="EMBL/GenBank/DDBJ databases">
        <authorList>
            <person name="He Y."/>
        </authorList>
    </citation>
    <scope>NUCLEOTIDE SEQUENCE [LARGE SCALE GENOMIC DNA]</scope>
    <source>
        <strain evidence="9 10">SCSIO 58843</strain>
    </source>
</reference>
<dbReference type="GO" id="GO:0051539">
    <property type="term" value="F:4 iron, 4 sulfur cluster binding"/>
    <property type="evidence" value="ECO:0007669"/>
    <property type="project" value="TreeGrafter"/>
</dbReference>
<dbReference type="RefSeq" id="WP_153758649.1">
    <property type="nucleotide sequence ID" value="NZ_CP045851.1"/>
</dbReference>
<feature type="binding site" evidence="6">
    <location>
        <begin position="132"/>
        <end position="139"/>
    </location>
    <ligand>
        <name>ATP</name>
        <dbReference type="ChEBI" id="CHEBI:30616"/>
    </ligand>
</feature>
<keyword evidence="1 6" id="KW-0479">Metal-binding</keyword>
<gene>
    <name evidence="9" type="ORF">GH723_05160</name>
</gene>
<dbReference type="GO" id="GO:0016226">
    <property type="term" value="P:iron-sulfur cluster assembly"/>
    <property type="evidence" value="ECO:0007669"/>
    <property type="project" value="InterPro"/>
</dbReference>
<dbReference type="HAMAP" id="MF_02040">
    <property type="entry name" value="Mrp_NBP35"/>
    <property type="match status" value="1"/>
</dbReference>
<keyword evidence="2 6" id="KW-0547">Nucleotide-binding</keyword>
<dbReference type="GO" id="GO:0005524">
    <property type="term" value="F:ATP binding"/>
    <property type="evidence" value="ECO:0007669"/>
    <property type="project" value="UniProtKB-UniRule"/>
</dbReference>
<dbReference type="GO" id="GO:0016887">
    <property type="term" value="F:ATP hydrolysis activity"/>
    <property type="evidence" value="ECO:0007669"/>
    <property type="project" value="UniProtKB-UniRule"/>
</dbReference>
<feature type="region of interest" description="Disordered" evidence="7">
    <location>
        <begin position="94"/>
        <end position="114"/>
    </location>
</feature>
<dbReference type="InterPro" id="IPR002744">
    <property type="entry name" value="MIP18-like"/>
</dbReference>
<dbReference type="Pfam" id="PF10609">
    <property type="entry name" value="ParA"/>
    <property type="match status" value="1"/>
</dbReference>
<keyword evidence="4 6" id="KW-0408">Iron</keyword>
<evidence type="ECO:0000256" key="7">
    <source>
        <dbReference type="SAM" id="MobiDB-lite"/>
    </source>
</evidence>
<protein>
    <recommendedName>
        <fullName evidence="6">Iron-sulfur cluster carrier protein</fullName>
    </recommendedName>
</protein>
<dbReference type="InterPro" id="IPR044304">
    <property type="entry name" value="NUBPL-like"/>
</dbReference>
<dbReference type="InterPro" id="IPR019591">
    <property type="entry name" value="Mrp/NBP35_ATP-bd"/>
</dbReference>
<dbReference type="PANTHER" id="PTHR42961">
    <property type="entry name" value="IRON-SULFUR PROTEIN NUBPL"/>
    <property type="match status" value="1"/>
</dbReference>
<keyword evidence="3 6" id="KW-0067">ATP-binding</keyword>
<evidence type="ECO:0000256" key="6">
    <source>
        <dbReference type="HAMAP-Rule" id="MF_02040"/>
    </source>
</evidence>
<comment type="subunit">
    <text evidence="6">Homodimer.</text>
</comment>
<dbReference type="Pfam" id="PF01883">
    <property type="entry name" value="FeS_assembly_P"/>
    <property type="match status" value="1"/>
</dbReference>
<accession>A0A5Q2RFR2</accession>
<evidence type="ECO:0000259" key="8">
    <source>
        <dbReference type="Pfam" id="PF01883"/>
    </source>
</evidence>
<dbReference type="InterPro" id="IPR027417">
    <property type="entry name" value="P-loop_NTPase"/>
</dbReference>
<evidence type="ECO:0000256" key="1">
    <source>
        <dbReference type="ARBA" id="ARBA00022723"/>
    </source>
</evidence>
<dbReference type="EMBL" id="CP045851">
    <property type="protein sequence ID" value="QGG94543.1"/>
    <property type="molecule type" value="Genomic_DNA"/>
</dbReference>
<sequence length="380" mass="40946">MAVTETQIIEALRPVEDPELRRSVVDLDMVRSVGVEGSRVVVEIALTTERHPLRHVIDERVTGALEALDGVDHVSIDFAVMSDEDRARIRQSLHGNPAASAGSQQGHGHAEGRRVPFADAGSRTRALMIASGKGGVGKSSVTANLSIALANRGHKVAVVDADVWGFSIPRMLGVDHPPTVIDSMLVPPEVHGVRCISMGFFAEEDQPVIWRGPMLHKALEQFLTDVFWDEPDFLVVDLPPGTGDISLSLAQFLPRGEVYVVTTPQPAAQRVAQRAAFMSQRVQLDVKGVIENMSWFTGDDGTRYELFGAGGGAELATRLGVPLIGQVPLVPELREGSDAGRPIVAVDPDSEAAQVFAAMAETIDVSLAPTRRHHPELKII</sequence>